<dbReference type="Pfam" id="PF25088">
    <property type="entry name" value="GPKOW_C"/>
    <property type="match status" value="1"/>
</dbReference>
<gene>
    <name evidence="5" type="ORF">EZV62_019833</name>
</gene>
<dbReference type="InterPro" id="IPR000467">
    <property type="entry name" value="G_patch_dom"/>
</dbReference>
<evidence type="ECO:0000313" key="5">
    <source>
        <dbReference type="EMBL" id="TXG54577.1"/>
    </source>
</evidence>
<dbReference type="GO" id="GO:0003676">
    <property type="term" value="F:nucleic acid binding"/>
    <property type="evidence" value="ECO:0007669"/>
    <property type="project" value="InterPro"/>
</dbReference>
<dbReference type="Pfam" id="PF12656">
    <property type="entry name" value="G-patch_2"/>
    <property type="match status" value="1"/>
</dbReference>
<keyword evidence="2" id="KW-0539">Nucleus</keyword>
<evidence type="ECO:0000313" key="6">
    <source>
        <dbReference type="Proteomes" id="UP000323000"/>
    </source>
</evidence>
<dbReference type="PANTHER" id="PTHR15818:SF2">
    <property type="entry name" value="G-PATCH DOMAIN AND KOW MOTIFS-CONTAINING PROTEIN"/>
    <property type="match status" value="1"/>
</dbReference>
<feature type="region of interest" description="Disordered" evidence="3">
    <location>
        <begin position="222"/>
        <end position="273"/>
    </location>
</feature>
<dbReference type="Gene3D" id="2.30.30.140">
    <property type="match status" value="1"/>
</dbReference>
<evidence type="ECO:0000259" key="4">
    <source>
        <dbReference type="PROSITE" id="PS50174"/>
    </source>
</evidence>
<comment type="caution">
    <text evidence="5">The sequence shown here is derived from an EMBL/GenBank/DDBJ whole genome shotgun (WGS) entry which is preliminary data.</text>
</comment>
<keyword evidence="6" id="KW-1185">Reference proteome</keyword>
<sequence>MSSNTSKVSFSVQSKQASSKSNSKSSTRNLKATTHQDDDELQTTTKQFVTEFDPNETLSHSKPQRIIIPRKPDECRTTKKMKNLDIVLSQSNNPSDRLQFEIESKPDTDADAATAKVSYGLTLRSINNAASGSESVENSGGLLKDVKLDMDTLPEDQGFREFDDMPVEDFGAALLSGLGWFKGRGIGKNPKGDVEIKQVEKKTFAPDEPNIGLIAKKDKERDGFSVEKHVNSKHQDKDTKVKHHESEKQQRVDKRTRDSEKREKREGNDRKERVSWLRSHVRVRIISKELKRGRLYLKKGEVVDVVGPNTCDISIDESGELVQGVDQDLLETALPKRGGPVLVLNGRHKGVYGNLVERDLDRETGVVRDADSHELLNVKLEQIAEYIGDPSYIGY</sequence>
<comment type="subcellular location">
    <subcellularLocation>
        <location evidence="1">Nucleus</location>
    </subcellularLocation>
</comment>
<protein>
    <recommendedName>
        <fullName evidence="4">G-patch domain-containing protein</fullName>
    </recommendedName>
</protein>
<evidence type="ECO:0000256" key="1">
    <source>
        <dbReference type="ARBA" id="ARBA00004123"/>
    </source>
</evidence>
<organism evidence="5 6">
    <name type="scientific">Acer yangbiense</name>
    <dbReference type="NCBI Taxonomy" id="1000413"/>
    <lineage>
        <taxon>Eukaryota</taxon>
        <taxon>Viridiplantae</taxon>
        <taxon>Streptophyta</taxon>
        <taxon>Embryophyta</taxon>
        <taxon>Tracheophyta</taxon>
        <taxon>Spermatophyta</taxon>
        <taxon>Magnoliopsida</taxon>
        <taxon>eudicotyledons</taxon>
        <taxon>Gunneridae</taxon>
        <taxon>Pentapetalae</taxon>
        <taxon>rosids</taxon>
        <taxon>malvids</taxon>
        <taxon>Sapindales</taxon>
        <taxon>Sapindaceae</taxon>
        <taxon>Hippocastanoideae</taxon>
        <taxon>Acereae</taxon>
        <taxon>Acer</taxon>
    </lineage>
</organism>
<dbReference type="OrthoDB" id="5577072at2759"/>
<accession>A0A5C7HCB1</accession>
<feature type="domain" description="G-patch" evidence="4">
    <location>
        <begin position="167"/>
        <end position="216"/>
    </location>
</feature>
<feature type="compositionally biased region" description="Low complexity" evidence="3">
    <location>
        <begin position="1"/>
        <end position="26"/>
    </location>
</feature>
<dbReference type="Proteomes" id="UP000323000">
    <property type="component" value="Chromosome 9"/>
</dbReference>
<dbReference type="EMBL" id="VAHF01000009">
    <property type="protein sequence ID" value="TXG54577.1"/>
    <property type="molecule type" value="Genomic_DNA"/>
</dbReference>
<dbReference type="PANTHER" id="PTHR15818">
    <property type="entry name" value="G PATCH AND KOW-CONTAINING"/>
    <property type="match status" value="1"/>
</dbReference>
<dbReference type="GO" id="GO:0000398">
    <property type="term" value="P:mRNA splicing, via spliceosome"/>
    <property type="evidence" value="ECO:0007669"/>
    <property type="project" value="InterPro"/>
</dbReference>
<dbReference type="InterPro" id="IPR045166">
    <property type="entry name" value="Spp2-like"/>
</dbReference>
<dbReference type="InterPro" id="IPR026822">
    <property type="entry name" value="Spp2/MOS2_G-patch"/>
</dbReference>
<dbReference type="PROSITE" id="PS50174">
    <property type="entry name" value="G_PATCH"/>
    <property type="match status" value="1"/>
</dbReference>
<evidence type="ECO:0000256" key="3">
    <source>
        <dbReference type="SAM" id="MobiDB-lite"/>
    </source>
</evidence>
<name>A0A5C7HCB1_9ROSI</name>
<proteinExistence type="predicted"/>
<evidence type="ECO:0000256" key="2">
    <source>
        <dbReference type="ARBA" id="ARBA00023242"/>
    </source>
</evidence>
<reference evidence="6" key="1">
    <citation type="journal article" date="2019" name="Gigascience">
        <title>De novo genome assembly of the endangered Acer yangbiense, a plant species with extremely small populations endemic to Yunnan Province, China.</title>
        <authorList>
            <person name="Yang J."/>
            <person name="Wariss H.M."/>
            <person name="Tao L."/>
            <person name="Zhang R."/>
            <person name="Yun Q."/>
            <person name="Hollingsworth P."/>
            <person name="Dao Z."/>
            <person name="Luo G."/>
            <person name="Guo H."/>
            <person name="Ma Y."/>
            <person name="Sun W."/>
        </authorList>
    </citation>
    <scope>NUCLEOTIDE SEQUENCE [LARGE SCALE GENOMIC DNA]</scope>
    <source>
        <strain evidence="6">cv. Malutang</strain>
    </source>
</reference>
<dbReference type="GO" id="GO:0005681">
    <property type="term" value="C:spliceosomal complex"/>
    <property type="evidence" value="ECO:0007669"/>
    <property type="project" value="TreeGrafter"/>
</dbReference>
<dbReference type="AlphaFoldDB" id="A0A5C7HCB1"/>
<feature type="region of interest" description="Disordered" evidence="3">
    <location>
        <begin position="1"/>
        <end position="64"/>
    </location>
</feature>